<evidence type="ECO:0000313" key="1">
    <source>
        <dbReference type="EMBL" id="HIU09916.1"/>
    </source>
</evidence>
<sequence>MPNELIIKELQPNRSEVLRYLRLPKEALPTPEFSAALDAAERELLAAAEPRFVWRRFGIRQKPTGIKLSNSDVLLPGQDITELLTEADSCLLLAATLGITADNLIRRAEPADISHALLLDALASAAVENLCDQVQAWLEQKFAKENLFLTNRFSPGYGDLPLAMQRPLVLLLDAGRQIGLTVSQSHLLLPRKSVTAIIGVCHSPQPRRTDKCAVCPARYTCPYRQSGRCNQ</sequence>
<name>A0A9D1KZ10_9FIRM</name>
<protein>
    <submittedName>
        <fullName evidence="1">Methionine synthase</fullName>
    </submittedName>
</protein>
<dbReference type="PIRSF" id="PIRSF037984">
    <property type="entry name" value="Met_synth_TM0269_prd"/>
    <property type="match status" value="1"/>
</dbReference>
<evidence type="ECO:0000313" key="2">
    <source>
        <dbReference type="Proteomes" id="UP000824124"/>
    </source>
</evidence>
<organism evidence="1 2">
    <name type="scientific">Candidatus Avidehalobacter gallistercoris</name>
    <dbReference type="NCBI Taxonomy" id="2840694"/>
    <lineage>
        <taxon>Bacteria</taxon>
        <taxon>Bacillati</taxon>
        <taxon>Bacillota</taxon>
        <taxon>Clostridia</taxon>
        <taxon>Eubacteriales</taxon>
        <taxon>Peptococcaceae</taxon>
        <taxon>Peptococcaceae incertae sedis</taxon>
        <taxon>Candidatus Avidehalobacter</taxon>
    </lineage>
</organism>
<dbReference type="Proteomes" id="UP000824124">
    <property type="component" value="Unassembled WGS sequence"/>
</dbReference>
<dbReference type="SUPFAM" id="SSF56507">
    <property type="entry name" value="Methionine synthase activation domain-like"/>
    <property type="match status" value="1"/>
</dbReference>
<dbReference type="EMBL" id="DVMH01000009">
    <property type="protein sequence ID" value="HIU09916.1"/>
    <property type="molecule type" value="Genomic_DNA"/>
</dbReference>
<gene>
    <name evidence="1" type="ORF">IAB00_01465</name>
</gene>
<reference evidence="1" key="2">
    <citation type="journal article" date="2021" name="PeerJ">
        <title>Extensive microbial diversity within the chicken gut microbiome revealed by metagenomics and culture.</title>
        <authorList>
            <person name="Gilroy R."/>
            <person name="Ravi A."/>
            <person name="Getino M."/>
            <person name="Pursley I."/>
            <person name="Horton D.L."/>
            <person name="Alikhan N.F."/>
            <person name="Baker D."/>
            <person name="Gharbi K."/>
            <person name="Hall N."/>
            <person name="Watson M."/>
            <person name="Adriaenssens E.M."/>
            <person name="Foster-Nyarko E."/>
            <person name="Jarju S."/>
            <person name="Secka A."/>
            <person name="Antonio M."/>
            <person name="Oren A."/>
            <person name="Chaudhuri R.R."/>
            <person name="La Ragione R."/>
            <person name="Hildebrand F."/>
            <person name="Pallen M.J."/>
        </authorList>
    </citation>
    <scope>NUCLEOTIDE SEQUENCE</scope>
    <source>
        <strain evidence="1">2830</strain>
    </source>
</reference>
<dbReference type="InterPro" id="IPR017342">
    <property type="entry name" value="S-AdoMet-dep_Met_synth_prd"/>
</dbReference>
<dbReference type="Gene3D" id="3.40.109.40">
    <property type="match status" value="1"/>
</dbReference>
<comment type="caution">
    <text evidence="1">The sequence shown here is derived from an EMBL/GenBank/DDBJ whole genome shotgun (WGS) entry which is preliminary data.</text>
</comment>
<reference evidence="1" key="1">
    <citation type="submission" date="2020-10" db="EMBL/GenBank/DDBJ databases">
        <authorList>
            <person name="Gilroy R."/>
        </authorList>
    </citation>
    <scope>NUCLEOTIDE SEQUENCE</scope>
    <source>
        <strain evidence="1">2830</strain>
    </source>
</reference>
<accession>A0A9D1KZ10</accession>
<proteinExistence type="predicted"/>
<dbReference type="InterPro" id="IPR037010">
    <property type="entry name" value="VitB12-dep_Met_synth_activ_sf"/>
</dbReference>
<dbReference type="GO" id="GO:0008705">
    <property type="term" value="F:methionine synthase activity"/>
    <property type="evidence" value="ECO:0007669"/>
    <property type="project" value="InterPro"/>
</dbReference>
<dbReference type="AlphaFoldDB" id="A0A9D1KZ10"/>